<dbReference type="CDD" id="cd14797">
    <property type="entry name" value="DUF302"/>
    <property type="match status" value="1"/>
</dbReference>
<dbReference type="OrthoDB" id="9797709at2"/>
<keyword evidence="3" id="KW-1185">Reference proteome</keyword>
<dbReference type="SUPFAM" id="SSF103247">
    <property type="entry name" value="TT1751-like"/>
    <property type="match status" value="1"/>
</dbReference>
<reference evidence="2 3" key="1">
    <citation type="journal article" date="2013" name="Genome Announc.">
        <title>Draft Genome Sequence of Catellicoccus marimammalium, a Novel Species Commonly Found in Gull Feces.</title>
        <authorList>
            <person name="Weigand M.R."/>
            <person name="Ryu H."/>
            <person name="Bozcek L."/>
            <person name="Konstantinidis K.T."/>
            <person name="Santo Domingo J.W."/>
        </authorList>
    </citation>
    <scope>NUCLEOTIDE SEQUENCE [LARGE SCALE GENOMIC DNA]</scope>
    <source>
        <strain evidence="2 3">M35/04/3</strain>
    </source>
</reference>
<dbReference type="eggNOG" id="COG3439">
    <property type="taxonomic scope" value="Bacteria"/>
</dbReference>
<name>K8ZN08_9ENTE</name>
<sequence length="127" mass="15040">MEYIEEHIDLSIEEAARRFEAWVTERGMKIFDKIDQCKEARQVDLTIEPTLYYIFGNPKVGTLLMQQDDQITFELPLKLLLIGDNKGTKVIYKNPKEFVHHDRLNEQGQQILDHMCQFYAGYLERCK</sequence>
<proteinExistence type="predicted"/>
<organism evidence="2 3">
    <name type="scientific">Catellicoccus marimammalium M35/04/3</name>
    <dbReference type="NCBI Taxonomy" id="1234409"/>
    <lineage>
        <taxon>Bacteria</taxon>
        <taxon>Bacillati</taxon>
        <taxon>Bacillota</taxon>
        <taxon>Bacilli</taxon>
        <taxon>Lactobacillales</taxon>
        <taxon>Enterococcaceae</taxon>
        <taxon>Catellicoccus</taxon>
    </lineage>
</organism>
<gene>
    <name evidence="2" type="ORF">C683_0977</name>
</gene>
<accession>K8ZN08</accession>
<evidence type="ECO:0000313" key="2">
    <source>
        <dbReference type="EMBL" id="EKU26981.1"/>
    </source>
</evidence>
<dbReference type="RefSeq" id="WP_009491534.1">
    <property type="nucleotide sequence ID" value="NZ_AMYT01000021.1"/>
</dbReference>
<dbReference type="Gene3D" id="3.30.310.70">
    <property type="entry name" value="TT1751-like domain"/>
    <property type="match status" value="1"/>
</dbReference>
<feature type="domain" description="DUF302" evidence="1">
    <location>
        <begin position="34"/>
        <end position="95"/>
    </location>
</feature>
<dbReference type="Pfam" id="PF03625">
    <property type="entry name" value="DUF302"/>
    <property type="match status" value="1"/>
</dbReference>
<evidence type="ECO:0000259" key="1">
    <source>
        <dbReference type="Pfam" id="PF03625"/>
    </source>
</evidence>
<dbReference type="PANTHER" id="PTHR38342">
    <property type="entry name" value="SLR5037 PROTEIN"/>
    <property type="match status" value="1"/>
</dbReference>
<protein>
    <submittedName>
        <fullName evidence="2">Putative inner membrane or exported protein</fullName>
    </submittedName>
</protein>
<dbReference type="PANTHER" id="PTHR38342:SF2">
    <property type="entry name" value="INNER MEMBRANE OR EXPORTED"/>
    <property type="match status" value="1"/>
</dbReference>
<dbReference type="Proteomes" id="UP000016057">
    <property type="component" value="Unassembled WGS sequence"/>
</dbReference>
<dbReference type="InterPro" id="IPR035923">
    <property type="entry name" value="TT1751-like_sf"/>
</dbReference>
<dbReference type="EMBL" id="AMYT01000021">
    <property type="protein sequence ID" value="EKU26981.1"/>
    <property type="molecule type" value="Genomic_DNA"/>
</dbReference>
<comment type="caution">
    <text evidence="2">The sequence shown here is derived from an EMBL/GenBank/DDBJ whole genome shotgun (WGS) entry which is preliminary data.</text>
</comment>
<dbReference type="InterPro" id="IPR005180">
    <property type="entry name" value="DUF302"/>
</dbReference>
<evidence type="ECO:0000313" key="3">
    <source>
        <dbReference type="Proteomes" id="UP000016057"/>
    </source>
</evidence>
<dbReference type="AlphaFoldDB" id="K8ZN08"/>
<dbReference type="STRING" id="1234409.C683_0977"/>